<dbReference type="InterPro" id="IPR050927">
    <property type="entry name" value="TRPM"/>
</dbReference>
<dbReference type="InterPro" id="IPR041482">
    <property type="entry name" value="LSDAT_prok"/>
</dbReference>
<evidence type="ECO:0000313" key="2">
    <source>
        <dbReference type="EMBL" id="NEV65645.1"/>
    </source>
</evidence>
<proteinExistence type="predicted"/>
<protein>
    <recommendedName>
        <fullName evidence="1">LSDAT prokaryote domain-containing protein</fullName>
    </recommendedName>
</protein>
<dbReference type="EMBL" id="JTHE02000002">
    <property type="protein sequence ID" value="NEV65645.1"/>
    <property type="molecule type" value="Genomic_DNA"/>
</dbReference>
<organism evidence="2">
    <name type="scientific">Lyngbya confervoides BDU141951</name>
    <dbReference type="NCBI Taxonomy" id="1574623"/>
    <lineage>
        <taxon>Bacteria</taxon>
        <taxon>Bacillati</taxon>
        <taxon>Cyanobacteriota</taxon>
        <taxon>Cyanophyceae</taxon>
        <taxon>Oscillatoriophycideae</taxon>
        <taxon>Oscillatoriales</taxon>
        <taxon>Microcoleaceae</taxon>
        <taxon>Lyngbya</taxon>
    </lineage>
</organism>
<name>A0A0C1YAI1_9CYAN</name>
<feature type="domain" description="LSDAT prokaryote" evidence="1">
    <location>
        <begin position="46"/>
        <end position="249"/>
    </location>
</feature>
<dbReference type="GO" id="GO:0005261">
    <property type="term" value="F:monoatomic cation channel activity"/>
    <property type="evidence" value="ECO:0007669"/>
    <property type="project" value="TreeGrafter"/>
</dbReference>
<dbReference type="GO" id="GO:0005886">
    <property type="term" value="C:plasma membrane"/>
    <property type="evidence" value="ECO:0007669"/>
    <property type="project" value="TreeGrafter"/>
</dbReference>
<reference evidence="2" key="2">
    <citation type="journal article" date="2015" name="Genome Announc.">
        <title>Draft Genome Sequence of Filamentous Marine Cyanobacterium Lyngbya confervoides Strain BDU141951.</title>
        <authorList>
            <person name="Chandrababunaidu M.M."/>
            <person name="Sen D."/>
            <person name="Tripathy S."/>
        </authorList>
    </citation>
    <scope>NUCLEOTIDE SEQUENCE</scope>
    <source>
        <strain evidence="2">BDU141951</strain>
    </source>
</reference>
<reference evidence="2" key="1">
    <citation type="submission" date="2014-11" db="EMBL/GenBank/DDBJ databases">
        <authorList>
            <person name="Malar M.C."/>
            <person name="Sen D."/>
            <person name="Tripathy S."/>
        </authorList>
    </citation>
    <scope>NUCLEOTIDE SEQUENCE</scope>
    <source>
        <strain evidence="2">BDU141951</strain>
    </source>
</reference>
<dbReference type="Pfam" id="PF18171">
    <property type="entry name" value="LSDAT_prok"/>
    <property type="match status" value="1"/>
</dbReference>
<gene>
    <name evidence="2" type="ORF">QQ91_000755</name>
</gene>
<evidence type="ECO:0000259" key="1">
    <source>
        <dbReference type="Pfam" id="PF18171"/>
    </source>
</evidence>
<dbReference type="PANTHER" id="PTHR13800">
    <property type="entry name" value="TRANSIENT RECEPTOR POTENTIAL CATION CHANNEL, SUBFAMILY M, MEMBER 6"/>
    <property type="match status" value="1"/>
</dbReference>
<sequence length="258" mass="27859">MSSPVQIYQLQETKTDHQGVQVGFVDQIDDVTRFFDETGLGQPHLTLVIVGGASGLDNDQQTQLDDLFHRVLAPLAEEMQLYVVDGGTDAGVMRLMGQARTAINASFPLIGVAPRSLVNLPDQPATHPDASTLEPNHTHCLLVPGEQWGDESPWIAKIATHLSGEHESMTILINGGSVTVSDAYASVAAGREIVIVAGTGRIADDIVKALRYKVVEGKTIEDPRLAELIDTSDELLTAIDLDNRPADFIQDLKNMLMG</sequence>
<dbReference type="AlphaFoldDB" id="A0A0C1YAI1"/>
<accession>A0A0C1YAI1</accession>
<dbReference type="PANTHER" id="PTHR13800:SF1">
    <property type="entry name" value="TRANSIENT RECEPTOR POTENTIAL CATION CHANNEL TRPM"/>
    <property type="match status" value="1"/>
</dbReference>
<reference evidence="2" key="3">
    <citation type="submission" date="2020-02" db="EMBL/GenBank/DDBJ databases">
        <authorList>
            <person name="Sarangi A.N."/>
            <person name="Ghosh S."/>
            <person name="Mukherjee M."/>
            <person name="Tripathy S."/>
        </authorList>
    </citation>
    <scope>NUCLEOTIDE SEQUENCE</scope>
    <source>
        <strain evidence="2">BDU141951</strain>
    </source>
</reference>
<dbReference type="GO" id="GO:0030001">
    <property type="term" value="P:metal ion transport"/>
    <property type="evidence" value="ECO:0007669"/>
    <property type="project" value="TreeGrafter"/>
</dbReference>
<comment type="caution">
    <text evidence="2">The sequence shown here is derived from an EMBL/GenBank/DDBJ whole genome shotgun (WGS) entry which is preliminary data.</text>
</comment>